<accession>A0A8H7B2B4</accession>
<dbReference type="Proteomes" id="UP000596902">
    <property type="component" value="Unassembled WGS sequence"/>
</dbReference>
<feature type="region of interest" description="Disordered" evidence="1">
    <location>
        <begin position="1"/>
        <end position="38"/>
    </location>
</feature>
<protein>
    <submittedName>
        <fullName evidence="2">Uncharacterized protein</fullName>
    </submittedName>
</protein>
<reference evidence="2" key="1">
    <citation type="submission" date="2020-01" db="EMBL/GenBank/DDBJ databases">
        <authorList>
            <person name="Feng Z.H.Z."/>
        </authorList>
    </citation>
    <scope>NUCLEOTIDE SEQUENCE</scope>
    <source>
        <strain evidence="2">CBS107.38</strain>
    </source>
</reference>
<dbReference type="EMBL" id="JAAABM010000007">
    <property type="protein sequence ID" value="KAF7675993.1"/>
    <property type="molecule type" value="Genomic_DNA"/>
</dbReference>
<keyword evidence="3" id="KW-1185">Reference proteome</keyword>
<dbReference type="GeneID" id="62203723"/>
<feature type="compositionally biased region" description="Basic residues" evidence="1">
    <location>
        <begin position="18"/>
        <end position="27"/>
    </location>
</feature>
<name>A0A8H7B2B4_9PLEO</name>
<dbReference type="RefSeq" id="XP_038786234.1">
    <property type="nucleotide sequence ID" value="XM_038930545.1"/>
</dbReference>
<proteinExistence type="predicted"/>
<dbReference type="AlphaFoldDB" id="A0A8H7B2B4"/>
<reference evidence="2" key="2">
    <citation type="submission" date="2020-08" db="EMBL/GenBank/DDBJ databases">
        <title>Draft Genome Sequence of Cumin Blight Pathogen Alternaria burnsii.</title>
        <authorList>
            <person name="Feng Z."/>
        </authorList>
    </citation>
    <scope>NUCLEOTIDE SEQUENCE</scope>
    <source>
        <strain evidence="2">CBS107.38</strain>
    </source>
</reference>
<evidence type="ECO:0000256" key="1">
    <source>
        <dbReference type="SAM" id="MobiDB-lite"/>
    </source>
</evidence>
<organism evidence="2 3">
    <name type="scientific">Alternaria burnsii</name>
    <dbReference type="NCBI Taxonomy" id="1187904"/>
    <lineage>
        <taxon>Eukaryota</taxon>
        <taxon>Fungi</taxon>
        <taxon>Dikarya</taxon>
        <taxon>Ascomycota</taxon>
        <taxon>Pezizomycotina</taxon>
        <taxon>Dothideomycetes</taxon>
        <taxon>Pleosporomycetidae</taxon>
        <taxon>Pleosporales</taxon>
        <taxon>Pleosporineae</taxon>
        <taxon>Pleosporaceae</taxon>
        <taxon>Alternaria</taxon>
        <taxon>Alternaria sect. Alternaria</taxon>
    </lineage>
</organism>
<comment type="caution">
    <text evidence="2">The sequence shown here is derived from an EMBL/GenBank/DDBJ whole genome shotgun (WGS) entry which is preliminary data.</text>
</comment>
<gene>
    <name evidence="2" type="ORF">GT037_005498</name>
</gene>
<evidence type="ECO:0000313" key="3">
    <source>
        <dbReference type="Proteomes" id="UP000596902"/>
    </source>
</evidence>
<evidence type="ECO:0000313" key="2">
    <source>
        <dbReference type="EMBL" id="KAF7675993.1"/>
    </source>
</evidence>
<sequence>MHSGASCLPNISPDQQRPHGRHLRQAGHAKISPVQPYRSLHKRLRRSECPWLHILGPPNTRAAEV</sequence>